<dbReference type="EMBL" id="MORL01000015">
    <property type="protein sequence ID" value="OIN57066.1"/>
    <property type="molecule type" value="Genomic_DNA"/>
</dbReference>
<evidence type="ECO:0008006" key="3">
    <source>
        <dbReference type="Google" id="ProtNLM"/>
    </source>
</evidence>
<organism evidence="1 2">
    <name type="scientific">Arsenicibacter rosenii</name>
    <dbReference type="NCBI Taxonomy" id="1750698"/>
    <lineage>
        <taxon>Bacteria</taxon>
        <taxon>Pseudomonadati</taxon>
        <taxon>Bacteroidota</taxon>
        <taxon>Cytophagia</taxon>
        <taxon>Cytophagales</taxon>
        <taxon>Spirosomataceae</taxon>
        <taxon>Arsenicibacter</taxon>
    </lineage>
</organism>
<reference evidence="1 2" key="1">
    <citation type="submission" date="2016-10" db="EMBL/GenBank/DDBJ databases">
        <title>Arsenicibacter rosenii gen. nov., sp. nov., an efficient arsenic-methylating bacterium isolated from an arsenic-contaminated paddy soil.</title>
        <authorList>
            <person name="Huang K."/>
        </authorList>
    </citation>
    <scope>NUCLEOTIDE SEQUENCE [LARGE SCALE GENOMIC DNA]</scope>
    <source>
        <strain evidence="1 2">SM-1</strain>
    </source>
</reference>
<sequence>MNTRTIGQQTAPIAEIERILTRKLFVRPGTFRPDYDLFRHLHLFRTDFLELLNYVEDRFRIELHEEEVNQVRTARQLSDLVLQHLEVEHA</sequence>
<protein>
    <recommendedName>
        <fullName evidence="3">Acyl carrier protein</fullName>
    </recommendedName>
</protein>
<dbReference type="AlphaFoldDB" id="A0A1S2VFS8"/>
<dbReference type="SUPFAM" id="SSF47336">
    <property type="entry name" value="ACP-like"/>
    <property type="match status" value="1"/>
</dbReference>
<name>A0A1S2VFS8_9BACT</name>
<evidence type="ECO:0000313" key="1">
    <source>
        <dbReference type="EMBL" id="OIN57066.1"/>
    </source>
</evidence>
<comment type="caution">
    <text evidence="1">The sequence shown here is derived from an EMBL/GenBank/DDBJ whole genome shotgun (WGS) entry which is preliminary data.</text>
</comment>
<accession>A0A1S2VFS8</accession>
<dbReference type="RefSeq" id="WP_071505202.1">
    <property type="nucleotide sequence ID" value="NZ_MORL01000015.1"/>
</dbReference>
<gene>
    <name evidence="1" type="ORF">BLX24_21115</name>
</gene>
<dbReference type="Gene3D" id="1.10.1200.10">
    <property type="entry name" value="ACP-like"/>
    <property type="match status" value="1"/>
</dbReference>
<evidence type="ECO:0000313" key="2">
    <source>
        <dbReference type="Proteomes" id="UP000181790"/>
    </source>
</evidence>
<dbReference type="Proteomes" id="UP000181790">
    <property type="component" value="Unassembled WGS sequence"/>
</dbReference>
<keyword evidence="2" id="KW-1185">Reference proteome</keyword>
<dbReference type="InterPro" id="IPR036736">
    <property type="entry name" value="ACP-like_sf"/>
</dbReference>
<proteinExistence type="predicted"/>